<reference evidence="1 2" key="1">
    <citation type="submission" date="2014-01" db="EMBL/GenBank/DDBJ databases">
        <title>Complete genome sequence of ionizing-radiation resistance bacterium Hymenobacter swuensis DY53.</title>
        <authorList>
            <person name="Jung J.-H."/>
            <person name="Jeong S.-W."/>
            <person name="Joe M.-H."/>
            <person name="Cho y.-j."/>
            <person name="Kim M.-K."/>
            <person name="Lim S.-Y."/>
        </authorList>
    </citation>
    <scope>NUCLEOTIDE SEQUENCE [LARGE SCALE GENOMIC DNA]</scope>
    <source>
        <strain evidence="1 2">DY53</strain>
    </source>
</reference>
<dbReference type="EMBL" id="CP007145">
    <property type="protein sequence ID" value="AHJ97977.1"/>
    <property type="molecule type" value="Genomic_DNA"/>
</dbReference>
<name>W8F1V4_9BACT</name>
<dbReference type="KEGG" id="hsw:Hsw_2382"/>
<gene>
    <name evidence="1" type="ORF">Hsw_2382</name>
</gene>
<dbReference type="OrthoDB" id="1493636at2"/>
<keyword evidence="2" id="KW-1185">Reference proteome</keyword>
<accession>W8F1V4</accession>
<proteinExistence type="predicted"/>
<evidence type="ECO:0000313" key="1">
    <source>
        <dbReference type="EMBL" id="AHJ97977.1"/>
    </source>
</evidence>
<evidence type="ECO:0000313" key="2">
    <source>
        <dbReference type="Proteomes" id="UP000019423"/>
    </source>
</evidence>
<protein>
    <submittedName>
        <fullName evidence="1">Uncharacterized protein</fullName>
    </submittedName>
</protein>
<dbReference type="Proteomes" id="UP000019423">
    <property type="component" value="Chromosome"/>
</dbReference>
<dbReference type="PATRIC" id="fig|1227739.3.peg.2580"/>
<organism evidence="1 2">
    <name type="scientific">Hymenobacter swuensis DY53</name>
    <dbReference type="NCBI Taxonomy" id="1227739"/>
    <lineage>
        <taxon>Bacteria</taxon>
        <taxon>Pseudomonadati</taxon>
        <taxon>Bacteroidota</taxon>
        <taxon>Cytophagia</taxon>
        <taxon>Cytophagales</taxon>
        <taxon>Hymenobacteraceae</taxon>
        <taxon>Hymenobacter</taxon>
    </lineage>
</organism>
<dbReference type="RefSeq" id="WP_044002268.1">
    <property type="nucleotide sequence ID" value="NZ_CP007145.1"/>
</dbReference>
<dbReference type="HOGENOM" id="CLU_1832432_0_0_10"/>
<dbReference type="AlphaFoldDB" id="W8F1V4"/>
<sequence length="140" mass="15626">MGAAAGYFPHFQRIQGRRNLTIEDHLQRIVHARDKSLFCAYTGLHISDADKLAPEHIHGELIRIEAGKTGIVCLLPFIDDDVLKPVQLVAKYAGRGLPTYLPAAHELDAYLPHVAHFAGITLLRVASRIGRKTFMSTRIY</sequence>